<dbReference type="Proteomes" id="UP001458880">
    <property type="component" value="Unassembled WGS sequence"/>
</dbReference>
<keyword evidence="1" id="KW-0175">Coiled coil</keyword>
<reference evidence="2 3" key="1">
    <citation type="journal article" date="2024" name="BMC Genomics">
        <title>De novo assembly and annotation of Popillia japonica's genome with initial clues to its potential as an invasive pest.</title>
        <authorList>
            <person name="Cucini C."/>
            <person name="Boschi S."/>
            <person name="Funari R."/>
            <person name="Cardaioli E."/>
            <person name="Iannotti N."/>
            <person name="Marturano G."/>
            <person name="Paoli F."/>
            <person name="Bruttini M."/>
            <person name="Carapelli A."/>
            <person name="Frati F."/>
            <person name="Nardi F."/>
        </authorList>
    </citation>
    <scope>NUCLEOTIDE SEQUENCE [LARGE SCALE GENOMIC DNA]</scope>
    <source>
        <strain evidence="2">DMR45628</strain>
    </source>
</reference>
<accession>A0AAW1LT36</accession>
<gene>
    <name evidence="2" type="ORF">QE152_g10974</name>
</gene>
<dbReference type="AlphaFoldDB" id="A0AAW1LT36"/>
<sequence length="331" mass="34747">MTHCLNKSVITPTSYVNAFLVEGSIWFKPYMGPYGPGGPYGIGGPYGSGGPYGIGGPYGSGGLYGSGAPQPVQKPNATGAPWGPYGPWGPWGPYGGPYGPGGPYGVGGPYGPGGPYGVARSKRGLFGLAMFGPYAGLHQQMIASKFNWISSSIILKKQFSAITLGLNDDLEVAQGDLESKLDALNLNADQAVLEAEAAGRDISACVSALQAASDDVSEKIKALDIDASESELGKNITRDVGLLNAQIGKYGKVFKLCKAQFGSLLTQMDDIQDCTTNQKSVIDEEVEDQKKGINDDISQLQSNIADLIKEVTADVEEQIQKASNDFKACSS</sequence>
<comment type="caution">
    <text evidence="2">The sequence shown here is derived from an EMBL/GenBank/DDBJ whole genome shotgun (WGS) entry which is preliminary data.</text>
</comment>
<evidence type="ECO:0000256" key="1">
    <source>
        <dbReference type="SAM" id="Coils"/>
    </source>
</evidence>
<proteinExistence type="predicted"/>
<dbReference type="EMBL" id="JASPKY010000104">
    <property type="protein sequence ID" value="KAK9737162.1"/>
    <property type="molecule type" value="Genomic_DNA"/>
</dbReference>
<dbReference type="Gene3D" id="1.20.120.20">
    <property type="entry name" value="Apolipoprotein"/>
    <property type="match status" value="1"/>
</dbReference>
<evidence type="ECO:0000313" key="3">
    <source>
        <dbReference type="Proteomes" id="UP001458880"/>
    </source>
</evidence>
<protein>
    <submittedName>
        <fullName evidence="2">Uncharacterized protein</fullName>
    </submittedName>
</protein>
<organism evidence="2 3">
    <name type="scientific">Popillia japonica</name>
    <name type="common">Japanese beetle</name>
    <dbReference type="NCBI Taxonomy" id="7064"/>
    <lineage>
        <taxon>Eukaryota</taxon>
        <taxon>Metazoa</taxon>
        <taxon>Ecdysozoa</taxon>
        <taxon>Arthropoda</taxon>
        <taxon>Hexapoda</taxon>
        <taxon>Insecta</taxon>
        <taxon>Pterygota</taxon>
        <taxon>Neoptera</taxon>
        <taxon>Endopterygota</taxon>
        <taxon>Coleoptera</taxon>
        <taxon>Polyphaga</taxon>
        <taxon>Scarabaeiformia</taxon>
        <taxon>Scarabaeidae</taxon>
        <taxon>Rutelinae</taxon>
        <taxon>Popillia</taxon>
    </lineage>
</organism>
<evidence type="ECO:0000313" key="2">
    <source>
        <dbReference type="EMBL" id="KAK9737162.1"/>
    </source>
</evidence>
<feature type="coiled-coil region" evidence="1">
    <location>
        <begin position="283"/>
        <end position="310"/>
    </location>
</feature>
<keyword evidence="3" id="KW-1185">Reference proteome</keyword>
<name>A0AAW1LT36_POPJA</name>